<reference evidence="2 3" key="1">
    <citation type="submission" date="2019-10" db="EMBL/GenBank/DDBJ databases">
        <title>Roseburia spp. ameliorate alcoholic fatty liver via restoration of gut barrier function.</title>
        <authorList>
            <person name="Seo B."/>
            <person name="Ko G."/>
        </authorList>
    </citation>
    <scope>NUCLEOTIDE SEQUENCE [LARGE SCALE GENOMIC DNA]</scope>
    <source>
        <strain evidence="2 3">SNUG30017</strain>
    </source>
</reference>
<protein>
    <submittedName>
        <fullName evidence="2">AAA family ATPase</fullName>
    </submittedName>
</protein>
<dbReference type="SUPFAM" id="SSF52540">
    <property type="entry name" value="P-loop containing nucleoside triphosphate hydrolases"/>
    <property type="match status" value="1"/>
</dbReference>
<name>A0A6L6XKC6_9FIRM</name>
<comment type="caution">
    <text evidence="2">The sequence shown here is derived from an EMBL/GenBank/DDBJ whole genome shotgun (WGS) entry which is preliminary data.</text>
</comment>
<dbReference type="InterPro" id="IPR003959">
    <property type="entry name" value="ATPase_AAA_core"/>
</dbReference>
<evidence type="ECO:0000313" key="3">
    <source>
        <dbReference type="Proteomes" id="UP000479531"/>
    </source>
</evidence>
<feature type="domain" description="ATPase AAA-type core" evidence="1">
    <location>
        <begin position="32"/>
        <end position="154"/>
    </location>
</feature>
<dbReference type="EMBL" id="WGGT01000031">
    <property type="protein sequence ID" value="MVQ47338.1"/>
    <property type="molecule type" value="Genomic_DNA"/>
</dbReference>
<gene>
    <name evidence="2" type="ORF">GCK47_17040</name>
</gene>
<dbReference type="Pfam" id="PF13304">
    <property type="entry name" value="AAA_21"/>
    <property type="match status" value="2"/>
</dbReference>
<feature type="domain" description="ATPase AAA-type core" evidence="1">
    <location>
        <begin position="297"/>
        <end position="372"/>
    </location>
</feature>
<dbReference type="PANTHER" id="PTHR40396">
    <property type="entry name" value="ATPASE-LIKE PROTEIN"/>
    <property type="match status" value="1"/>
</dbReference>
<evidence type="ECO:0000259" key="1">
    <source>
        <dbReference type="Pfam" id="PF13304"/>
    </source>
</evidence>
<proteinExistence type="predicted"/>
<evidence type="ECO:0000313" key="2">
    <source>
        <dbReference type="EMBL" id="MVQ47338.1"/>
    </source>
</evidence>
<sequence length="440" mass="51257">MILFTYVKLKNYKSLVDLTVDLCTKNNIPKNFICIYGANGSGKTNFSSVFKTLSDTLKTLQIRDIRERILSEREMGKNIDNNYLRFIYNDISNIIAENKTINSTENMILEFGFLIDEKPGCYQIEFDNERIVHEKLEYTLAKNRGCYFELSDSEIKINNFIFINSNYKKDFLENIKKFWGKHSVLSILLYDMEDKADGYLKDQLHQNLFNVLRFFNNISCRIIGQSYSLNQISSSYLSNINFDEGRIPLAEEPMLDQIRNYIQWFFTNTYKDIVGVYYKKNINENFIDYKLILQKKIYGTTTDVNFELESYGTKSLLDLLPFFIAAMQKGTVVIDEIDNAIHDILLFNLLSPLCSEMVGQLIITTHNIALLDLDVPKDSFYFVDISDDGAKTFNCATDFNRIQAENSIRSLYLRNKFHGLPWEKIDINYSDGLQILSKKQ</sequence>
<dbReference type="GO" id="GO:0005524">
    <property type="term" value="F:ATP binding"/>
    <property type="evidence" value="ECO:0007669"/>
    <property type="project" value="InterPro"/>
</dbReference>
<dbReference type="AlphaFoldDB" id="A0A6L6XKC6"/>
<dbReference type="InterPro" id="IPR027417">
    <property type="entry name" value="P-loop_NTPase"/>
</dbReference>
<organism evidence="2 3">
    <name type="scientific">Roseburia intestinalis</name>
    <dbReference type="NCBI Taxonomy" id="166486"/>
    <lineage>
        <taxon>Bacteria</taxon>
        <taxon>Bacillati</taxon>
        <taxon>Bacillota</taxon>
        <taxon>Clostridia</taxon>
        <taxon>Lachnospirales</taxon>
        <taxon>Lachnospiraceae</taxon>
        <taxon>Roseburia</taxon>
    </lineage>
</organism>
<dbReference type="Proteomes" id="UP000479531">
    <property type="component" value="Unassembled WGS sequence"/>
</dbReference>
<accession>A0A6L6XKC6</accession>
<dbReference type="PANTHER" id="PTHR40396:SF1">
    <property type="entry name" value="ATPASE AAA-TYPE CORE DOMAIN-CONTAINING PROTEIN"/>
    <property type="match status" value="1"/>
</dbReference>
<dbReference type="GO" id="GO:0016887">
    <property type="term" value="F:ATP hydrolysis activity"/>
    <property type="evidence" value="ECO:0007669"/>
    <property type="project" value="InterPro"/>
</dbReference>
<dbReference type="Gene3D" id="3.40.50.300">
    <property type="entry name" value="P-loop containing nucleotide triphosphate hydrolases"/>
    <property type="match status" value="1"/>
</dbReference>